<evidence type="ECO:0000256" key="1">
    <source>
        <dbReference type="ARBA" id="ARBA00001968"/>
    </source>
</evidence>
<accession>A0AAV0WB00</accession>
<evidence type="ECO:0000256" key="9">
    <source>
        <dbReference type="ARBA" id="ARBA00022801"/>
    </source>
</evidence>
<dbReference type="Proteomes" id="UP001160148">
    <property type="component" value="Unassembled WGS sequence"/>
</dbReference>
<dbReference type="GO" id="GO:0046872">
    <property type="term" value="F:metal ion binding"/>
    <property type="evidence" value="ECO:0007669"/>
    <property type="project" value="UniProtKB-KW"/>
</dbReference>
<evidence type="ECO:0000256" key="4">
    <source>
        <dbReference type="ARBA" id="ARBA00006958"/>
    </source>
</evidence>
<evidence type="ECO:0000256" key="8">
    <source>
        <dbReference type="ARBA" id="ARBA00022723"/>
    </source>
</evidence>
<evidence type="ECO:0000256" key="2">
    <source>
        <dbReference type="ARBA" id="ARBA00004123"/>
    </source>
</evidence>
<reference evidence="14 15" key="1">
    <citation type="submission" date="2023-01" db="EMBL/GenBank/DDBJ databases">
        <authorList>
            <person name="Whitehead M."/>
        </authorList>
    </citation>
    <scope>NUCLEOTIDE SEQUENCE [LARGE SCALE GENOMIC DNA]</scope>
</reference>
<name>A0AAV0WB00_9HEMI</name>
<evidence type="ECO:0000256" key="12">
    <source>
        <dbReference type="ARBA" id="ARBA00045850"/>
    </source>
</evidence>
<dbReference type="GO" id="GO:0004518">
    <property type="term" value="F:nuclease activity"/>
    <property type="evidence" value="ECO:0007669"/>
    <property type="project" value="UniProtKB-KW"/>
</dbReference>
<dbReference type="PANTHER" id="PTHR22930:SF289">
    <property type="entry name" value="DDE TNP4 DOMAIN-CONTAINING PROTEIN-RELATED"/>
    <property type="match status" value="1"/>
</dbReference>
<evidence type="ECO:0000256" key="3">
    <source>
        <dbReference type="ARBA" id="ARBA00004496"/>
    </source>
</evidence>
<evidence type="ECO:0000259" key="13">
    <source>
        <dbReference type="Pfam" id="PF13359"/>
    </source>
</evidence>
<evidence type="ECO:0000256" key="11">
    <source>
        <dbReference type="ARBA" id="ARBA00030126"/>
    </source>
</evidence>
<evidence type="ECO:0000256" key="5">
    <source>
        <dbReference type="ARBA" id="ARBA00015519"/>
    </source>
</evidence>
<comment type="caution">
    <text evidence="14">The sequence shown here is derived from an EMBL/GenBank/DDBJ whole genome shotgun (WGS) entry which is preliminary data.</text>
</comment>
<organism evidence="14 15">
    <name type="scientific">Macrosiphum euphorbiae</name>
    <name type="common">potato aphid</name>
    <dbReference type="NCBI Taxonomy" id="13131"/>
    <lineage>
        <taxon>Eukaryota</taxon>
        <taxon>Metazoa</taxon>
        <taxon>Ecdysozoa</taxon>
        <taxon>Arthropoda</taxon>
        <taxon>Hexapoda</taxon>
        <taxon>Insecta</taxon>
        <taxon>Pterygota</taxon>
        <taxon>Neoptera</taxon>
        <taxon>Paraneoptera</taxon>
        <taxon>Hemiptera</taxon>
        <taxon>Sternorrhyncha</taxon>
        <taxon>Aphidomorpha</taxon>
        <taxon>Aphidoidea</taxon>
        <taxon>Aphididae</taxon>
        <taxon>Macrosiphini</taxon>
        <taxon>Macrosiphum</taxon>
    </lineage>
</organism>
<keyword evidence="8" id="KW-0479">Metal-binding</keyword>
<evidence type="ECO:0000256" key="7">
    <source>
        <dbReference type="ARBA" id="ARBA00022722"/>
    </source>
</evidence>
<protein>
    <recommendedName>
        <fullName evidence="5">Putative nuclease HARBI1</fullName>
    </recommendedName>
    <alternativeName>
        <fullName evidence="11">Harbinger transposase-derived nuclease</fullName>
    </alternativeName>
</protein>
<keyword evidence="15" id="KW-1185">Reference proteome</keyword>
<dbReference type="GO" id="GO:0016787">
    <property type="term" value="F:hydrolase activity"/>
    <property type="evidence" value="ECO:0007669"/>
    <property type="project" value="UniProtKB-KW"/>
</dbReference>
<evidence type="ECO:0000313" key="14">
    <source>
        <dbReference type="EMBL" id="CAI6353029.1"/>
    </source>
</evidence>
<comment type="subcellular location">
    <subcellularLocation>
        <location evidence="3">Cytoplasm</location>
    </subcellularLocation>
    <subcellularLocation>
        <location evidence="2">Nucleus</location>
    </subcellularLocation>
</comment>
<evidence type="ECO:0000256" key="10">
    <source>
        <dbReference type="ARBA" id="ARBA00023242"/>
    </source>
</evidence>
<dbReference type="PANTHER" id="PTHR22930">
    <property type="match status" value="1"/>
</dbReference>
<sequence length="351" mass="40394">MTDSDSSNSDDEMVLDVLFYLPRPRFFRDRSNPLEDFDDFDFKSRFRLSKETFVFLLHLIGNDLRRSTNRSFAISPEIQILVTLRYYATGTFQAVIGDHVHVHKSTICRTIKRVSLAIGRLRPHFINMPRDAEEIQKVQTGFFRLKGFPRVVGAVDCTHIRIRSPNSNIGERFRNRKGYFSFNVQAICDSNLKIMNIVARWPGSVHDSTIFDNSMCRAQFENGEYGNSFLLGDGGYPCRDYMMTPLLRPVTEAEKRYQKAHIGTRNVVERLFGVWKRRFPVIAVGIRTQLNTTMTTIVATAVLYNILKEQGDEMPADEYAVDNDLLLEIDMNPVRQTGNLVRGQLIDLVFT</sequence>
<comment type="function">
    <text evidence="12">Transposase-derived protein that may have nuclease activity. Does not have transposase activity.</text>
</comment>
<keyword evidence="10" id="KW-0539">Nucleus</keyword>
<keyword evidence="9" id="KW-0378">Hydrolase</keyword>
<dbReference type="PRINTS" id="PR02086">
    <property type="entry name" value="PUTNUCHARBI1"/>
</dbReference>
<dbReference type="InterPro" id="IPR027806">
    <property type="entry name" value="HARBI1_dom"/>
</dbReference>
<dbReference type="Pfam" id="PF13359">
    <property type="entry name" value="DDE_Tnp_4"/>
    <property type="match status" value="1"/>
</dbReference>
<evidence type="ECO:0000256" key="6">
    <source>
        <dbReference type="ARBA" id="ARBA00022490"/>
    </source>
</evidence>
<dbReference type="GO" id="GO:0005634">
    <property type="term" value="C:nucleus"/>
    <property type="evidence" value="ECO:0007669"/>
    <property type="project" value="UniProtKB-SubCell"/>
</dbReference>
<dbReference type="EMBL" id="CARXXK010000002">
    <property type="protein sequence ID" value="CAI6353029.1"/>
    <property type="molecule type" value="Genomic_DNA"/>
</dbReference>
<evidence type="ECO:0000313" key="15">
    <source>
        <dbReference type="Proteomes" id="UP001160148"/>
    </source>
</evidence>
<dbReference type="GO" id="GO:0005737">
    <property type="term" value="C:cytoplasm"/>
    <property type="evidence" value="ECO:0007669"/>
    <property type="project" value="UniProtKB-SubCell"/>
</dbReference>
<comment type="similarity">
    <text evidence="4">Belongs to the HARBI1 family.</text>
</comment>
<proteinExistence type="inferred from homology"/>
<dbReference type="InterPro" id="IPR045249">
    <property type="entry name" value="HARBI1-like"/>
</dbReference>
<keyword evidence="7" id="KW-0540">Nuclease</keyword>
<keyword evidence="6" id="KW-0963">Cytoplasm</keyword>
<dbReference type="InterPro" id="IPR026103">
    <property type="entry name" value="HARBI1_animal"/>
</dbReference>
<comment type="cofactor">
    <cofactor evidence="1">
        <name>a divalent metal cation</name>
        <dbReference type="ChEBI" id="CHEBI:60240"/>
    </cofactor>
</comment>
<feature type="domain" description="DDE Tnp4" evidence="13">
    <location>
        <begin position="155"/>
        <end position="305"/>
    </location>
</feature>
<gene>
    <name evidence="14" type="ORF">MEUPH1_LOCUS9202</name>
</gene>
<dbReference type="AlphaFoldDB" id="A0AAV0WB00"/>